<proteinExistence type="predicted"/>
<gene>
    <name evidence="1" type="ORF">A2390_02990</name>
</gene>
<evidence type="ECO:0008006" key="3">
    <source>
        <dbReference type="Google" id="ProtNLM"/>
    </source>
</evidence>
<evidence type="ECO:0000313" key="1">
    <source>
        <dbReference type="EMBL" id="OGZ03324.1"/>
    </source>
</evidence>
<dbReference type="Proteomes" id="UP000178599">
    <property type="component" value="Unassembled WGS sequence"/>
</dbReference>
<accession>A0A1G2CPJ1</accession>
<evidence type="ECO:0000313" key="2">
    <source>
        <dbReference type="Proteomes" id="UP000178599"/>
    </source>
</evidence>
<dbReference type="EMBL" id="MHLE01000005">
    <property type="protein sequence ID" value="OGZ03324.1"/>
    <property type="molecule type" value="Genomic_DNA"/>
</dbReference>
<comment type="caution">
    <text evidence="1">The sequence shown here is derived from an EMBL/GenBank/DDBJ whole genome shotgun (WGS) entry which is preliminary data.</text>
</comment>
<reference evidence="1 2" key="1">
    <citation type="journal article" date="2016" name="Nat. Commun.">
        <title>Thousands of microbial genomes shed light on interconnected biogeochemical processes in an aquifer system.</title>
        <authorList>
            <person name="Anantharaman K."/>
            <person name="Brown C.T."/>
            <person name="Hug L.A."/>
            <person name="Sharon I."/>
            <person name="Castelle C.J."/>
            <person name="Probst A.J."/>
            <person name="Thomas B.C."/>
            <person name="Singh A."/>
            <person name="Wilkins M.J."/>
            <person name="Karaoz U."/>
            <person name="Brodie E.L."/>
            <person name="Williams K.H."/>
            <person name="Hubbard S.S."/>
            <person name="Banfield J.F."/>
        </authorList>
    </citation>
    <scope>NUCLEOTIDE SEQUENCE [LARGE SCALE GENOMIC DNA]</scope>
</reference>
<protein>
    <recommendedName>
        <fullName evidence="3">DZANK-type domain-containing protein</fullName>
    </recommendedName>
</protein>
<organism evidence="1 2">
    <name type="scientific">Candidatus Liptonbacteria bacterium RIFOXYB1_FULL_36_10</name>
    <dbReference type="NCBI Taxonomy" id="1798654"/>
    <lineage>
        <taxon>Bacteria</taxon>
        <taxon>Candidatus Liptoniibacteriota</taxon>
    </lineage>
</organism>
<sequence>MFKLLSIFSLIKKPKKEVPENKICPNENCPYNKDISATTSNFCFKCGSEMKEKKQDRCPKCGNIILPFYNFCTKCREVLKETKSSEIKISWCEKMGY</sequence>
<name>A0A1G2CPJ1_9BACT</name>
<dbReference type="AlphaFoldDB" id="A0A1G2CPJ1"/>